<dbReference type="AlphaFoldDB" id="B2JH39"/>
<organism evidence="1 2">
    <name type="scientific">Paraburkholderia phymatum (strain DSM 17167 / CIP 108236 / LMG 21445 / STM815)</name>
    <name type="common">Burkholderia phymatum</name>
    <dbReference type="NCBI Taxonomy" id="391038"/>
    <lineage>
        <taxon>Bacteria</taxon>
        <taxon>Pseudomonadati</taxon>
        <taxon>Pseudomonadota</taxon>
        <taxon>Betaproteobacteria</taxon>
        <taxon>Burkholderiales</taxon>
        <taxon>Burkholderiaceae</taxon>
        <taxon>Paraburkholderia</taxon>
    </lineage>
</organism>
<dbReference type="OrthoDB" id="191143at2"/>
<name>B2JH39_PARP8</name>
<dbReference type="HOGENOM" id="CLU_077940_0_0_4"/>
<proteinExistence type="predicted"/>
<dbReference type="eggNOG" id="COG4313">
    <property type="taxonomic scope" value="Bacteria"/>
</dbReference>
<gene>
    <name evidence="1" type="ordered locus">Bphy_1088</name>
</gene>
<reference evidence="2" key="1">
    <citation type="journal article" date="2014" name="Stand. Genomic Sci.">
        <title>Complete genome sequence of Burkholderia phymatum STM815(T), a broad host range and efficient nitrogen-fixing symbiont of Mimosa species.</title>
        <authorList>
            <person name="Moulin L."/>
            <person name="Klonowska A."/>
            <person name="Caroline B."/>
            <person name="Booth K."/>
            <person name="Vriezen J.A."/>
            <person name="Melkonian R."/>
            <person name="James E.K."/>
            <person name="Young J.P."/>
            <person name="Bena G."/>
            <person name="Hauser L."/>
            <person name="Land M."/>
            <person name="Kyrpides N."/>
            <person name="Bruce D."/>
            <person name="Chain P."/>
            <person name="Copeland A."/>
            <person name="Pitluck S."/>
            <person name="Woyke T."/>
            <person name="Lizotte-Waniewski M."/>
            <person name="Bristow J."/>
            <person name="Riley M."/>
        </authorList>
    </citation>
    <scope>NUCLEOTIDE SEQUENCE [LARGE SCALE GENOMIC DNA]</scope>
    <source>
        <strain evidence="2">DSM 17167 / CIP 108236 / LMG 21445 / STM815</strain>
    </source>
</reference>
<accession>B2JH39</accession>
<dbReference type="RefSeq" id="WP_012400491.1">
    <property type="nucleotide sequence ID" value="NC_010622.1"/>
</dbReference>
<dbReference type="InterPro" id="IPR025737">
    <property type="entry name" value="FApF"/>
</dbReference>
<evidence type="ECO:0000313" key="1">
    <source>
        <dbReference type="EMBL" id="ACC70277.1"/>
    </source>
</evidence>
<sequence length="285" mass="30582">MQVSAQELEPRAYSPAPVGTNFVGLTYSWLGGQVLVDSSLPISDVHANINSASAAYVHVFNLAGRAASLAVLAPFISGDISGNVFDAPNRVHRAGLGDLRFRLSIDLLGGPALTPEEFARRTPDTIIGTSLMVIAPTGQYESAHLVNVGSNRWAFKPEVGVSQPLGNWFAEATAGVWFFTDNTSFLGSKRRSQAPLGVLQLHGGYLFRPGLWLAADAGFYTGGATSVNGITNDDAQNNARYGLTLSLPITRDWSAKLAVSNGFMVRAGGNYKSISLTLQYRWFNR</sequence>
<evidence type="ECO:0008006" key="3">
    <source>
        <dbReference type="Google" id="ProtNLM"/>
    </source>
</evidence>
<keyword evidence="2" id="KW-1185">Reference proteome</keyword>
<dbReference type="Pfam" id="PF13557">
    <property type="entry name" value="Phenol_MetA_deg"/>
    <property type="match status" value="1"/>
</dbReference>
<dbReference type="EMBL" id="CP001043">
    <property type="protein sequence ID" value="ACC70277.1"/>
    <property type="molecule type" value="Genomic_DNA"/>
</dbReference>
<protein>
    <recommendedName>
        <fullName evidence="3">Transporter</fullName>
    </recommendedName>
</protein>
<dbReference type="KEGG" id="bph:Bphy_1088"/>
<evidence type="ECO:0000313" key="2">
    <source>
        <dbReference type="Proteomes" id="UP000001192"/>
    </source>
</evidence>
<dbReference type="STRING" id="391038.Bphy_1088"/>
<dbReference type="Proteomes" id="UP000001192">
    <property type="component" value="Chromosome 1"/>
</dbReference>